<dbReference type="InParanoid" id="A0A200QLD8"/>
<reference evidence="1 2" key="1">
    <citation type="journal article" date="2017" name="Mol. Plant">
        <title>The Genome of Medicinal Plant Macleaya cordata Provides New Insights into Benzylisoquinoline Alkaloids Metabolism.</title>
        <authorList>
            <person name="Liu X."/>
            <person name="Liu Y."/>
            <person name="Huang P."/>
            <person name="Ma Y."/>
            <person name="Qing Z."/>
            <person name="Tang Q."/>
            <person name="Cao H."/>
            <person name="Cheng P."/>
            <person name="Zheng Y."/>
            <person name="Yuan Z."/>
            <person name="Zhou Y."/>
            <person name="Liu J."/>
            <person name="Tang Z."/>
            <person name="Zhuo Y."/>
            <person name="Zhang Y."/>
            <person name="Yu L."/>
            <person name="Huang J."/>
            <person name="Yang P."/>
            <person name="Peng Q."/>
            <person name="Zhang J."/>
            <person name="Jiang W."/>
            <person name="Zhang Z."/>
            <person name="Lin K."/>
            <person name="Ro D.K."/>
            <person name="Chen X."/>
            <person name="Xiong X."/>
            <person name="Shang Y."/>
            <person name="Huang S."/>
            <person name="Zeng J."/>
        </authorList>
    </citation>
    <scope>NUCLEOTIDE SEQUENCE [LARGE SCALE GENOMIC DNA]</scope>
    <source>
        <strain evidence="2">cv. BLH2017</strain>
        <tissue evidence="1">Root</tissue>
    </source>
</reference>
<comment type="caution">
    <text evidence="1">The sequence shown here is derived from an EMBL/GenBank/DDBJ whole genome shotgun (WGS) entry which is preliminary data.</text>
</comment>
<organism evidence="1 2">
    <name type="scientific">Macleaya cordata</name>
    <name type="common">Five-seeded plume-poppy</name>
    <name type="synonym">Bocconia cordata</name>
    <dbReference type="NCBI Taxonomy" id="56857"/>
    <lineage>
        <taxon>Eukaryota</taxon>
        <taxon>Viridiplantae</taxon>
        <taxon>Streptophyta</taxon>
        <taxon>Embryophyta</taxon>
        <taxon>Tracheophyta</taxon>
        <taxon>Spermatophyta</taxon>
        <taxon>Magnoliopsida</taxon>
        <taxon>Ranunculales</taxon>
        <taxon>Papaveraceae</taxon>
        <taxon>Papaveroideae</taxon>
        <taxon>Macleaya</taxon>
    </lineage>
</organism>
<evidence type="ECO:0000313" key="2">
    <source>
        <dbReference type="Proteomes" id="UP000195402"/>
    </source>
</evidence>
<dbReference type="Proteomes" id="UP000195402">
    <property type="component" value="Unassembled WGS sequence"/>
</dbReference>
<keyword evidence="2" id="KW-1185">Reference proteome</keyword>
<sequence length="76" mass="8556">MYQKSGHSLLTFYVYFGDSMKKELGATHVRGSDDVLNSVLAGFGTGTLLKRRGGRDLRLWYTGNVFGSHKWVTLEK</sequence>
<name>A0A200QLD8_MACCD</name>
<gene>
    <name evidence="1" type="ORF">BVC80_1583g9</name>
</gene>
<dbReference type="EMBL" id="MVGT01001715">
    <property type="protein sequence ID" value="OVA11259.1"/>
    <property type="molecule type" value="Genomic_DNA"/>
</dbReference>
<accession>A0A200QLD8</accession>
<dbReference type="AlphaFoldDB" id="A0A200QLD8"/>
<protein>
    <submittedName>
        <fullName evidence="1">Uncharacterized protein</fullName>
    </submittedName>
</protein>
<evidence type="ECO:0000313" key="1">
    <source>
        <dbReference type="EMBL" id="OVA11259.1"/>
    </source>
</evidence>
<proteinExistence type="predicted"/>